<sequence length="67" mass="7765">MALAHEECSQLLKQGLIKPSKSEWACQAFYVEKRWGKRSLLLIILLSTSFLKMTSSLFQGWTLNWAF</sequence>
<comment type="caution">
    <text evidence="2">The sequence shown here is derived from an EMBL/GenBank/DDBJ whole genome shotgun (WGS) entry which is preliminary data.</text>
</comment>
<reference evidence="2" key="1">
    <citation type="submission" date="2020-09" db="EMBL/GenBank/DDBJ databases">
        <title>Genome-Enabled Discovery of Anthraquinone Biosynthesis in Senna tora.</title>
        <authorList>
            <person name="Kang S.-H."/>
            <person name="Pandey R.P."/>
            <person name="Lee C.-M."/>
            <person name="Sim J.-S."/>
            <person name="Jeong J.-T."/>
            <person name="Choi B.-S."/>
            <person name="Jung M."/>
            <person name="Ginzburg D."/>
            <person name="Zhao K."/>
            <person name="Won S.Y."/>
            <person name="Oh T.-J."/>
            <person name="Yu Y."/>
            <person name="Kim N.-H."/>
            <person name="Lee O.R."/>
            <person name="Lee T.-H."/>
            <person name="Bashyal P."/>
            <person name="Kim T.-S."/>
            <person name="Lee W.-H."/>
            <person name="Kawkins C."/>
            <person name="Kim C.-K."/>
            <person name="Kim J.S."/>
            <person name="Ahn B.O."/>
            <person name="Rhee S.Y."/>
            <person name="Sohng J.K."/>
        </authorList>
    </citation>
    <scope>NUCLEOTIDE SEQUENCE</scope>
    <source>
        <tissue evidence="2">Leaf</tissue>
    </source>
</reference>
<keyword evidence="1" id="KW-0812">Transmembrane</keyword>
<organism evidence="2 3">
    <name type="scientific">Senna tora</name>
    <dbReference type="NCBI Taxonomy" id="362788"/>
    <lineage>
        <taxon>Eukaryota</taxon>
        <taxon>Viridiplantae</taxon>
        <taxon>Streptophyta</taxon>
        <taxon>Embryophyta</taxon>
        <taxon>Tracheophyta</taxon>
        <taxon>Spermatophyta</taxon>
        <taxon>Magnoliopsida</taxon>
        <taxon>eudicotyledons</taxon>
        <taxon>Gunneridae</taxon>
        <taxon>Pentapetalae</taxon>
        <taxon>rosids</taxon>
        <taxon>fabids</taxon>
        <taxon>Fabales</taxon>
        <taxon>Fabaceae</taxon>
        <taxon>Caesalpinioideae</taxon>
        <taxon>Cassia clade</taxon>
        <taxon>Senna</taxon>
    </lineage>
</organism>
<dbReference type="InterPro" id="IPR043502">
    <property type="entry name" value="DNA/RNA_pol_sf"/>
</dbReference>
<gene>
    <name evidence="2" type="ORF">G2W53_009594</name>
</gene>
<dbReference type="Proteomes" id="UP000634136">
    <property type="component" value="Unassembled WGS sequence"/>
</dbReference>
<evidence type="ECO:0000313" key="2">
    <source>
        <dbReference type="EMBL" id="KAF7834735.1"/>
    </source>
</evidence>
<keyword evidence="1" id="KW-0472">Membrane</keyword>
<dbReference type="SUPFAM" id="SSF56672">
    <property type="entry name" value="DNA/RNA polymerases"/>
    <property type="match status" value="1"/>
</dbReference>
<dbReference type="EMBL" id="JAAIUW010000004">
    <property type="protein sequence ID" value="KAF7834735.1"/>
    <property type="molecule type" value="Genomic_DNA"/>
</dbReference>
<keyword evidence="3" id="KW-1185">Reference proteome</keyword>
<evidence type="ECO:0000313" key="3">
    <source>
        <dbReference type="Proteomes" id="UP000634136"/>
    </source>
</evidence>
<feature type="transmembrane region" description="Helical" evidence="1">
    <location>
        <begin position="40"/>
        <end position="61"/>
    </location>
</feature>
<name>A0A835CA64_9FABA</name>
<dbReference type="OrthoDB" id="1914518at2759"/>
<dbReference type="Gene3D" id="3.10.10.10">
    <property type="entry name" value="HIV Type 1 Reverse Transcriptase, subunit A, domain 1"/>
    <property type="match status" value="1"/>
</dbReference>
<evidence type="ECO:0000256" key="1">
    <source>
        <dbReference type="SAM" id="Phobius"/>
    </source>
</evidence>
<proteinExistence type="predicted"/>
<accession>A0A835CA64</accession>
<keyword evidence="1" id="KW-1133">Transmembrane helix</keyword>
<dbReference type="AlphaFoldDB" id="A0A835CA64"/>
<protein>
    <submittedName>
        <fullName evidence="2">Uncharacterized protein</fullName>
    </submittedName>
</protein>